<sequence>MITEIIKLNFDDFKKIYNNYIVKRRKPKDKHINKVLYTFNDAGLIISLEVRDNIIIGIFKTENEVYDHYGHNEQLILV</sequence>
<protein>
    <submittedName>
        <fullName evidence="1">Uncharacterized protein</fullName>
    </submittedName>
</protein>
<reference evidence="1 2" key="1">
    <citation type="submission" date="2019-01" db="EMBL/GenBank/DDBJ databases">
        <title>Draft genome sequences of Macrococcus caseolyticus, Macrococcus canis, Macrococcus bohemicus and Macrococcus goetzii.</title>
        <authorList>
            <person name="Mazhar S."/>
            <person name="Altermann E."/>
            <person name="Hill C."/>
            <person name="Mcauliffe O."/>
        </authorList>
    </citation>
    <scope>NUCLEOTIDE SEQUENCE [LARGE SCALE GENOMIC DNA]</scope>
    <source>
        <strain evidence="1 2">DPC7162</strain>
    </source>
</reference>
<dbReference type="EMBL" id="SDQG01000001">
    <property type="protein sequence ID" value="TDM18102.1"/>
    <property type="molecule type" value="Genomic_DNA"/>
</dbReference>
<name>A0A4R6C7F1_9STAP</name>
<dbReference type="Proteomes" id="UP000294865">
    <property type="component" value="Unassembled WGS sequence"/>
</dbReference>
<dbReference type="RefSeq" id="WP_133418732.1">
    <property type="nucleotide sequence ID" value="NZ_SDQG01000001.1"/>
</dbReference>
<evidence type="ECO:0000313" key="1">
    <source>
        <dbReference type="EMBL" id="TDM18102.1"/>
    </source>
</evidence>
<accession>A0A4R6C7F1</accession>
<gene>
    <name evidence="1" type="ORF">ETI04_01030</name>
</gene>
<dbReference type="AlphaFoldDB" id="A0A4R6C7F1"/>
<organism evidence="1 2">
    <name type="scientific">Macrococcoides canis</name>
    <dbReference type="NCBI Taxonomy" id="1855823"/>
    <lineage>
        <taxon>Bacteria</taxon>
        <taxon>Bacillati</taxon>
        <taxon>Bacillota</taxon>
        <taxon>Bacilli</taxon>
        <taxon>Bacillales</taxon>
        <taxon>Staphylococcaceae</taxon>
        <taxon>Macrococcoides</taxon>
    </lineage>
</organism>
<proteinExistence type="predicted"/>
<evidence type="ECO:0000313" key="2">
    <source>
        <dbReference type="Proteomes" id="UP000294865"/>
    </source>
</evidence>
<comment type="caution">
    <text evidence="1">The sequence shown here is derived from an EMBL/GenBank/DDBJ whole genome shotgun (WGS) entry which is preliminary data.</text>
</comment>